<comment type="caution">
    <text evidence="2">The sequence shown here is derived from an EMBL/GenBank/DDBJ whole genome shotgun (WGS) entry which is preliminary data.</text>
</comment>
<accession>A0ABR0N7J4</accession>
<name>A0ABR0N7J4_GOSAR</name>
<keyword evidence="3" id="KW-1185">Reference proteome</keyword>
<evidence type="ECO:0000313" key="3">
    <source>
        <dbReference type="Proteomes" id="UP001358586"/>
    </source>
</evidence>
<dbReference type="Proteomes" id="UP001358586">
    <property type="component" value="Chromosome 11"/>
</dbReference>
<feature type="region of interest" description="Disordered" evidence="1">
    <location>
        <begin position="201"/>
        <end position="221"/>
    </location>
</feature>
<sequence length="221" mass="25053">MIAICMKTPLLILNEKSLILIPSCILPLVIKVFEHPSKEFRLQYLSEETRFTLIERGNIFNDPRSPLPKGKQGMSFEVFKTHQPHSIVDENFVNVLGFEKHLYHGMVDYSFLINNDLFVSSVDNRSATHKECVVDEYVGEVIINRQLQGLVVPDNESCNLFHLLDCGDNVIVSHSTPFDNQGPSDDERFFASKWPDLRTSRFEDGGNDVSTLGASSNAYQD</sequence>
<evidence type="ECO:0000313" key="2">
    <source>
        <dbReference type="EMBL" id="KAK5785579.1"/>
    </source>
</evidence>
<reference evidence="2 3" key="1">
    <citation type="submission" date="2023-03" db="EMBL/GenBank/DDBJ databases">
        <title>WGS of Gossypium arboreum.</title>
        <authorList>
            <person name="Yu D."/>
        </authorList>
    </citation>
    <scope>NUCLEOTIDE SEQUENCE [LARGE SCALE GENOMIC DNA]</scope>
    <source>
        <tissue evidence="2">Leaf</tissue>
    </source>
</reference>
<protein>
    <submittedName>
        <fullName evidence="2">Uncharacterized protein</fullName>
    </submittedName>
</protein>
<organism evidence="2 3">
    <name type="scientific">Gossypium arboreum</name>
    <name type="common">Tree cotton</name>
    <name type="synonym">Gossypium nanking</name>
    <dbReference type="NCBI Taxonomy" id="29729"/>
    <lineage>
        <taxon>Eukaryota</taxon>
        <taxon>Viridiplantae</taxon>
        <taxon>Streptophyta</taxon>
        <taxon>Embryophyta</taxon>
        <taxon>Tracheophyta</taxon>
        <taxon>Spermatophyta</taxon>
        <taxon>Magnoliopsida</taxon>
        <taxon>eudicotyledons</taxon>
        <taxon>Gunneridae</taxon>
        <taxon>Pentapetalae</taxon>
        <taxon>rosids</taxon>
        <taxon>malvids</taxon>
        <taxon>Malvales</taxon>
        <taxon>Malvaceae</taxon>
        <taxon>Malvoideae</taxon>
        <taxon>Gossypium</taxon>
    </lineage>
</organism>
<feature type="compositionally biased region" description="Polar residues" evidence="1">
    <location>
        <begin position="208"/>
        <end position="221"/>
    </location>
</feature>
<evidence type="ECO:0000256" key="1">
    <source>
        <dbReference type="SAM" id="MobiDB-lite"/>
    </source>
</evidence>
<gene>
    <name evidence="2" type="ORF">PVK06_040175</name>
</gene>
<dbReference type="EMBL" id="JARKNE010000011">
    <property type="protein sequence ID" value="KAK5785579.1"/>
    <property type="molecule type" value="Genomic_DNA"/>
</dbReference>
<proteinExistence type="predicted"/>